<dbReference type="EC" id="3.1.4.46" evidence="2"/>
<dbReference type="PANTHER" id="PTHR46211:SF1">
    <property type="entry name" value="GLYCEROPHOSPHODIESTER PHOSPHODIESTERASE, CYTOPLASMIC"/>
    <property type="match status" value="1"/>
</dbReference>
<gene>
    <name evidence="2" type="primary">glpQ_2</name>
    <name evidence="2" type="ORF">SDC9_05241</name>
</gene>
<dbReference type="Pfam" id="PF03009">
    <property type="entry name" value="GDPD"/>
    <property type="match status" value="1"/>
</dbReference>
<evidence type="ECO:0000313" key="2">
    <source>
        <dbReference type="EMBL" id="MPL59686.1"/>
    </source>
</evidence>
<dbReference type="PANTHER" id="PTHR46211">
    <property type="entry name" value="GLYCEROPHOSPHORYL DIESTER PHOSPHODIESTERASE"/>
    <property type="match status" value="1"/>
</dbReference>
<keyword evidence="2" id="KW-0378">Hydrolase</keyword>
<evidence type="ECO:0000259" key="1">
    <source>
        <dbReference type="PROSITE" id="PS51704"/>
    </source>
</evidence>
<feature type="domain" description="GP-PDE" evidence="1">
    <location>
        <begin position="12"/>
        <end position="247"/>
    </location>
</feature>
<organism evidence="2">
    <name type="scientific">bioreactor metagenome</name>
    <dbReference type="NCBI Taxonomy" id="1076179"/>
    <lineage>
        <taxon>unclassified sequences</taxon>
        <taxon>metagenomes</taxon>
        <taxon>ecological metagenomes</taxon>
    </lineage>
</organism>
<name>A0A644SYD9_9ZZZZ</name>
<dbReference type="SUPFAM" id="SSF51695">
    <property type="entry name" value="PLC-like phosphodiesterases"/>
    <property type="match status" value="1"/>
</dbReference>
<comment type="caution">
    <text evidence="2">The sequence shown here is derived from an EMBL/GenBank/DDBJ whole genome shotgun (WGS) entry which is preliminary data.</text>
</comment>
<dbReference type="EMBL" id="VSSQ01000010">
    <property type="protein sequence ID" value="MPL59686.1"/>
    <property type="molecule type" value="Genomic_DNA"/>
</dbReference>
<accession>A0A644SYD9</accession>
<dbReference type="AlphaFoldDB" id="A0A644SYD9"/>
<sequence>MLEYDAMRQGKTLVVGHRGACGYAPENTMPSFRKGIECGADILELDIHVSLDGELVVMHDSEVDRTTDGTGPIEGKTLKEIKALDAGVKFGPQFAGTKVPTLKELLDWAWNKIPLAIEIKGDPFPTPGVEEKLIKLLREFRILSETMVISFHHESMKKIKEIEPSLATGLLIMGELVDPVQVLKASKSDSLRPGWQYWSKDKVDLIHKKGFIASTWNADTEAVMDRIVPMRIASIGSNFPDRLRKYIDRQGKGI</sequence>
<proteinExistence type="predicted"/>
<protein>
    <submittedName>
        <fullName evidence="2">Glycerophosphodiester phosphodiesterase</fullName>
        <ecNumber evidence="2">3.1.4.46</ecNumber>
    </submittedName>
</protein>
<dbReference type="Gene3D" id="3.20.20.190">
    <property type="entry name" value="Phosphatidylinositol (PI) phosphodiesterase"/>
    <property type="match status" value="1"/>
</dbReference>
<dbReference type="GO" id="GO:0006629">
    <property type="term" value="P:lipid metabolic process"/>
    <property type="evidence" value="ECO:0007669"/>
    <property type="project" value="InterPro"/>
</dbReference>
<dbReference type="PROSITE" id="PS51704">
    <property type="entry name" value="GP_PDE"/>
    <property type="match status" value="1"/>
</dbReference>
<dbReference type="InterPro" id="IPR030395">
    <property type="entry name" value="GP_PDE_dom"/>
</dbReference>
<dbReference type="GO" id="GO:0008889">
    <property type="term" value="F:glycerophosphodiester phosphodiesterase activity"/>
    <property type="evidence" value="ECO:0007669"/>
    <property type="project" value="UniProtKB-EC"/>
</dbReference>
<reference evidence="2" key="1">
    <citation type="submission" date="2019-08" db="EMBL/GenBank/DDBJ databases">
        <authorList>
            <person name="Kucharzyk K."/>
            <person name="Murdoch R.W."/>
            <person name="Higgins S."/>
            <person name="Loffler F."/>
        </authorList>
    </citation>
    <scope>NUCLEOTIDE SEQUENCE</scope>
</reference>
<dbReference type="InterPro" id="IPR017946">
    <property type="entry name" value="PLC-like_Pdiesterase_TIM-brl"/>
</dbReference>